<evidence type="ECO:0000313" key="3">
    <source>
        <dbReference type="Proteomes" id="UP000799438"/>
    </source>
</evidence>
<keyword evidence="1" id="KW-0812">Transmembrane</keyword>
<dbReference type="AlphaFoldDB" id="A0A6A6AUF3"/>
<reference evidence="2" key="1">
    <citation type="journal article" date="2020" name="Stud. Mycol.">
        <title>101 Dothideomycetes genomes: a test case for predicting lifestyles and emergence of pathogens.</title>
        <authorList>
            <person name="Haridas S."/>
            <person name="Albert R."/>
            <person name="Binder M."/>
            <person name="Bloem J."/>
            <person name="Labutti K."/>
            <person name="Salamov A."/>
            <person name="Andreopoulos B."/>
            <person name="Baker S."/>
            <person name="Barry K."/>
            <person name="Bills G."/>
            <person name="Bluhm B."/>
            <person name="Cannon C."/>
            <person name="Castanera R."/>
            <person name="Culley D."/>
            <person name="Daum C."/>
            <person name="Ezra D."/>
            <person name="Gonzalez J."/>
            <person name="Henrissat B."/>
            <person name="Kuo A."/>
            <person name="Liang C."/>
            <person name="Lipzen A."/>
            <person name="Lutzoni F."/>
            <person name="Magnuson J."/>
            <person name="Mondo S."/>
            <person name="Nolan M."/>
            <person name="Ohm R."/>
            <person name="Pangilinan J."/>
            <person name="Park H.-J."/>
            <person name="Ramirez L."/>
            <person name="Alfaro M."/>
            <person name="Sun H."/>
            <person name="Tritt A."/>
            <person name="Yoshinaga Y."/>
            <person name="Zwiers L.-H."/>
            <person name="Turgeon B."/>
            <person name="Goodwin S."/>
            <person name="Spatafora J."/>
            <person name="Crous P."/>
            <person name="Grigoriev I."/>
        </authorList>
    </citation>
    <scope>NUCLEOTIDE SEQUENCE</scope>
    <source>
        <strain evidence="2">CBS 121167</strain>
    </source>
</reference>
<keyword evidence="1" id="KW-0472">Membrane</keyword>
<protein>
    <submittedName>
        <fullName evidence="2">Uncharacterized protein</fullName>
    </submittedName>
</protein>
<dbReference type="GeneID" id="54304206"/>
<sequence length="80" mass="8905">MVLGFLSAESALPRLLLRPQSFPQKSLLHPFVHTLSSTVNLFIFSVIIASYLVNIASLSAPTEWKQPVTPPERARVPKYS</sequence>
<keyword evidence="3" id="KW-1185">Reference proteome</keyword>
<dbReference type="EMBL" id="ML995624">
    <property type="protein sequence ID" value="KAF2135226.1"/>
    <property type="molecule type" value="Genomic_DNA"/>
</dbReference>
<name>A0A6A6AUF3_9PEZI</name>
<organism evidence="2 3">
    <name type="scientific">Aplosporella prunicola CBS 121167</name>
    <dbReference type="NCBI Taxonomy" id="1176127"/>
    <lineage>
        <taxon>Eukaryota</taxon>
        <taxon>Fungi</taxon>
        <taxon>Dikarya</taxon>
        <taxon>Ascomycota</taxon>
        <taxon>Pezizomycotina</taxon>
        <taxon>Dothideomycetes</taxon>
        <taxon>Dothideomycetes incertae sedis</taxon>
        <taxon>Botryosphaeriales</taxon>
        <taxon>Aplosporellaceae</taxon>
        <taxon>Aplosporella</taxon>
    </lineage>
</organism>
<proteinExistence type="predicted"/>
<dbReference type="Proteomes" id="UP000799438">
    <property type="component" value="Unassembled WGS sequence"/>
</dbReference>
<evidence type="ECO:0000256" key="1">
    <source>
        <dbReference type="SAM" id="Phobius"/>
    </source>
</evidence>
<feature type="transmembrane region" description="Helical" evidence="1">
    <location>
        <begin position="31"/>
        <end position="53"/>
    </location>
</feature>
<dbReference type="RefSeq" id="XP_033390945.1">
    <property type="nucleotide sequence ID" value="XM_033546700.1"/>
</dbReference>
<evidence type="ECO:0000313" key="2">
    <source>
        <dbReference type="EMBL" id="KAF2135226.1"/>
    </source>
</evidence>
<accession>A0A6A6AUF3</accession>
<gene>
    <name evidence="2" type="ORF">K452DRAFT_46322</name>
</gene>
<keyword evidence="1" id="KW-1133">Transmembrane helix</keyword>